<dbReference type="EMBL" id="MBFS01001270">
    <property type="protein sequence ID" value="PVV01223.1"/>
    <property type="molecule type" value="Genomic_DNA"/>
</dbReference>
<dbReference type="PANTHER" id="PTHR11804">
    <property type="entry name" value="PROTEASE M3 THIMET OLIGOPEPTIDASE-RELATED"/>
    <property type="match status" value="1"/>
</dbReference>
<protein>
    <recommendedName>
        <fullName evidence="8">Peptidase M3A/M3B catalytic domain-containing protein</fullName>
    </recommendedName>
</protein>
<proteinExistence type="inferred from homology"/>
<dbReference type="Pfam" id="PF01432">
    <property type="entry name" value="Peptidase_M3"/>
    <property type="match status" value="1"/>
</dbReference>
<dbReference type="STRING" id="133381.A0A2T9Z9F1"/>
<dbReference type="InterPro" id="IPR024079">
    <property type="entry name" value="MetalloPept_cat_dom_sf"/>
</dbReference>
<dbReference type="Gene3D" id="3.40.390.10">
    <property type="entry name" value="Collagenase (Catalytic Domain)"/>
    <property type="match status" value="1"/>
</dbReference>
<dbReference type="AlphaFoldDB" id="A0A2T9Z9F1"/>
<reference evidence="9 10" key="1">
    <citation type="journal article" date="2018" name="MBio">
        <title>Comparative Genomics Reveals the Core Gene Toolbox for the Fungus-Insect Symbiosis.</title>
        <authorList>
            <person name="Wang Y."/>
            <person name="Stata M."/>
            <person name="Wang W."/>
            <person name="Stajich J.E."/>
            <person name="White M.M."/>
            <person name="Moncalvo J.M."/>
        </authorList>
    </citation>
    <scope>NUCLEOTIDE SEQUENCE [LARGE SCALE GENOMIC DNA]</scope>
    <source>
        <strain evidence="9 10">SC-DP-2</strain>
    </source>
</reference>
<dbReference type="Gene3D" id="1.20.1050.40">
    <property type="entry name" value="Endopeptidase. Chain P, domain 1"/>
    <property type="match status" value="2"/>
</dbReference>
<evidence type="ECO:0000256" key="1">
    <source>
        <dbReference type="ARBA" id="ARBA00006040"/>
    </source>
</evidence>
<name>A0A2T9Z9F1_9FUNG</name>
<dbReference type="FunFam" id="3.40.390.10:FF:000006">
    <property type="entry name" value="Thimet oligopeptidase 1"/>
    <property type="match status" value="1"/>
</dbReference>
<dbReference type="SUPFAM" id="SSF55486">
    <property type="entry name" value="Metalloproteases ('zincins'), catalytic domain"/>
    <property type="match status" value="1"/>
</dbReference>
<keyword evidence="5 7" id="KW-0862">Zinc</keyword>
<keyword evidence="6 7" id="KW-0482">Metalloprotease</keyword>
<evidence type="ECO:0000256" key="4">
    <source>
        <dbReference type="ARBA" id="ARBA00022801"/>
    </source>
</evidence>
<dbReference type="CDD" id="cd06455">
    <property type="entry name" value="M3A_TOP"/>
    <property type="match status" value="1"/>
</dbReference>
<keyword evidence="10" id="KW-1185">Reference proteome</keyword>
<evidence type="ECO:0000256" key="7">
    <source>
        <dbReference type="RuleBase" id="RU003435"/>
    </source>
</evidence>
<evidence type="ECO:0000259" key="8">
    <source>
        <dbReference type="Pfam" id="PF01432"/>
    </source>
</evidence>
<sequence length="629" mass="72414">MQFTNSLPNYSIGVAEIKKISDDLISKKKELYDSIASIPNENITFDSVVGAMAAFDNEAYVDYATVAFLQHEFSIECRMRPDVYKVVKALYDDKSKWENLCEEDKRLITKMELEYRREGLNLPEEEQKQLKSILQRISELSIKFSRNVNEGDANVLFTLEELSGLPQDFFENREKTTENSVESFVVTTKYPDLFAVLKFADKEETRKKLLLTDQTRCIENVSIIKELLGYSSHSEYILEDRMAKTISNVENFENDLIKLLEPLAKKELDTICGMKRDQLLKENKSDEPKIYSWDTHYYFRKLKEQLYNIDEEEIKQYFPMEQVTKGIFEIYQKMLGLTFTEVKDSNGWHEGSGNLVGYFWMDLFPRSGKYNHAACWPLRPGYSKKDGSRQYPISAIVANFTKPTSKKPSLLAHDEVVTYFHEFGHVMHNICSVTKWSKFHGTNVESDFVEAPSQMLENWCWDSKVLQSFGKHYISNMPIPESIVENLIKAKNINSGLFNLRQIFFGVFDITIHSSQSEDIDIVKIYSSLCTKICKVDVGDAKTWPVATFGHLMGGYDSSYYGYLWSLVFSADMFESRFKAAGIFNSKAGIDYRIEILKPGGSRDASVSLRSFLGREPNNKAFLKLIGVN</sequence>
<dbReference type="InterPro" id="IPR001567">
    <property type="entry name" value="Pept_M3A_M3B_dom"/>
</dbReference>
<organism evidence="9 10">
    <name type="scientific">Smittium megazygosporum</name>
    <dbReference type="NCBI Taxonomy" id="133381"/>
    <lineage>
        <taxon>Eukaryota</taxon>
        <taxon>Fungi</taxon>
        <taxon>Fungi incertae sedis</taxon>
        <taxon>Zoopagomycota</taxon>
        <taxon>Kickxellomycotina</taxon>
        <taxon>Harpellomycetes</taxon>
        <taxon>Harpellales</taxon>
        <taxon>Legeriomycetaceae</taxon>
        <taxon>Smittium</taxon>
    </lineage>
</organism>
<keyword evidence="2 7" id="KW-0645">Protease</keyword>
<comment type="similarity">
    <text evidence="1 7">Belongs to the peptidase M3 family.</text>
</comment>
<comment type="cofactor">
    <cofactor evidence="7">
        <name>Zn(2+)</name>
        <dbReference type="ChEBI" id="CHEBI:29105"/>
    </cofactor>
    <text evidence="7">Binds 1 zinc ion.</text>
</comment>
<dbReference type="InterPro" id="IPR045090">
    <property type="entry name" value="Pept_M3A_M3B"/>
</dbReference>
<dbReference type="Proteomes" id="UP000245609">
    <property type="component" value="Unassembled WGS sequence"/>
</dbReference>
<gene>
    <name evidence="9" type="ORF">BB560_004369</name>
</gene>
<accession>A0A2T9Z9F1</accession>
<dbReference type="GO" id="GO:0006508">
    <property type="term" value="P:proteolysis"/>
    <property type="evidence" value="ECO:0007669"/>
    <property type="project" value="UniProtKB-KW"/>
</dbReference>
<evidence type="ECO:0000313" key="9">
    <source>
        <dbReference type="EMBL" id="PVV01223.1"/>
    </source>
</evidence>
<feature type="domain" description="Peptidase M3A/M3B catalytic" evidence="8">
    <location>
        <begin position="212"/>
        <end position="626"/>
    </location>
</feature>
<evidence type="ECO:0000256" key="2">
    <source>
        <dbReference type="ARBA" id="ARBA00022670"/>
    </source>
</evidence>
<evidence type="ECO:0000313" key="10">
    <source>
        <dbReference type="Proteomes" id="UP000245609"/>
    </source>
</evidence>
<dbReference type="InterPro" id="IPR024080">
    <property type="entry name" value="Neurolysin/TOP_N"/>
</dbReference>
<dbReference type="InterPro" id="IPR024077">
    <property type="entry name" value="Neurolysin/TOP_dom2"/>
</dbReference>
<comment type="caution">
    <text evidence="9">The sequence shown here is derived from an EMBL/GenBank/DDBJ whole genome shotgun (WGS) entry which is preliminary data.</text>
</comment>
<keyword evidence="3 7" id="KW-0479">Metal-binding</keyword>
<evidence type="ECO:0000256" key="6">
    <source>
        <dbReference type="ARBA" id="ARBA00023049"/>
    </source>
</evidence>
<keyword evidence="4 7" id="KW-0378">Hydrolase</keyword>
<dbReference type="PANTHER" id="PTHR11804:SF84">
    <property type="entry name" value="SACCHAROLYSIN"/>
    <property type="match status" value="1"/>
</dbReference>
<evidence type="ECO:0000256" key="5">
    <source>
        <dbReference type="ARBA" id="ARBA00022833"/>
    </source>
</evidence>
<dbReference type="OrthoDB" id="534666at2759"/>
<evidence type="ECO:0000256" key="3">
    <source>
        <dbReference type="ARBA" id="ARBA00022723"/>
    </source>
</evidence>
<dbReference type="GO" id="GO:0046872">
    <property type="term" value="F:metal ion binding"/>
    <property type="evidence" value="ECO:0007669"/>
    <property type="project" value="UniProtKB-UniRule"/>
</dbReference>
<dbReference type="GO" id="GO:0006518">
    <property type="term" value="P:peptide metabolic process"/>
    <property type="evidence" value="ECO:0007669"/>
    <property type="project" value="TreeGrafter"/>
</dbReference>
<dbReference type="GO" id="GO:0005758">
    <property type="term" value="C:mitochondrial intermembrane space"/>
    <property type="evidence" value="ECO:0007669"/>
    <property type="project" value="TreeGrafter"/>
</dbReference>
<dbReference type="Gene3D" id="1.10.1370.10">
    <property type="entry name" value="Neurolysin, domain 3"/>
    <property type="match status" value="1"/>
</dbReference>
<dbReference type="GO" id="GO:0004222">
    <property type="term" value="F:metalloendopeptidase activity"/>
    <property type="evidence" value="ECO:0007669"/>
    <property type="project" value="InterPro"/>
</dbReference>